<dbReference type="PANTHER" id="PTHR32243">
    <property type="entry name" value="MALTOSE TRANSPORT SYSTEM PERMEASE-RELATED"/>
    <property type="match status" value="1"/>
</dbReference>
<evidence type="ECO:0000256" key="6">
    <source>
        <dbReference type="ARBA" id="ARBA00023136"/>
    </source>
</evidence>
<dbReference type="Proteomes" id="UP001320831">
    <property type="component" value="Unassembled WGS sequence"/>
</dbReference>
<dbReference type="PANTHER" id="PTHR32243:SF18">
    <property type="entry name" value="INNER MEMBRANE ABC TRANSPORTER PERMEASE PROTEIN YCJP"/>
    <property type="match status" value="1"/>
</dbReference>
<comment type="subcellular location">
    <subcellularLocation>
        <location evidence="1 7">Cell membrane</location>
        <topology evidence="1 7">Multi-pass membrane protein</topology>
    </subcellularLocation>
</comment>
<evidence type="ECO:0000256" key="1">
    <source>
        <dbReference type="ARBA" id="ARBA00004651"/>
    </source>
</evidence>
<dbReference type="InterPro" id="IPR000515">
    <property type="entry name" value="MetI-like"/>
</dbReference>
<dbReference type="InterPro" id="IPR050901">
    <property type="entry name" value="BP-dep_ABC_trans_perm"/>
</dbReference>
<keyword evidence="4 7" id="KW-0812">Transmembrane</keyword>
<keyword evidence="2 7" id="KW-0813">Transport</keyword>
<comment type="caution">
    <text evidence="9">The sequence shown here is derived from an EMBL/GenBank/DDBJ whole genome shotgun (WGS) entry which is preliminary data.</text>
</comment>
<feature type="domain" description="ABC transmembrane type-1" evidence="8">
    <location>
        <begin position="90"/>
        <end position="281"/>
    </location>
</feature>
<gene>
    <name evidence="9" type="ORF">N5A92_17840</name>
</gene>
<evidence type="ECO:0000256" key="5">
    <source>
        <dbReference type="ARBA" id="ARBA00022989"/>
    </source>
</evidence>
<dbReference type="Gene3D" id="1.10.3720.10">
    <property type="entry name" value="MetI-like"/>
    <property type="match status" value="1"/>
</dbReference>
<organism evidence="9 10">
    <name type="scientific">Chelativorans salis</name>
    <dbReference type="NCBI Taxonomy" id="2978478"/>
    <lineage>
        <taxon>Bacteria</taxon>
        <taxon>Pseudomonadati</taxon>
        <taxon>Pseudomonadota</taxon>
        <taxon>Alphaproteobacteria</taxon>
        <taxon>Hyphomicrobiales</taxon>
        <taxon>Phyllobacteriaceae</taxon>
        <taxon>Chelativorans</taxon>
    </lineage>
</organism>
<evidence type="ECO:0000259" key="8">
    <source>
        <dbReference type="PROSITE" id="PS50928"/>
    </source>
</evidence>
<dbReference type="EMBL" id="JAOCZP010000005">
    <property type="protein sequence ID" value="MCT7376891.1"/>
    <property type="molecule type" value="Genomic_DNA"/>
</dbReference>
<dbReference type="InterPro" id="IPR035906">
    <property type="entry name" value="MetI-like_sf"/>
</dbReference>
<dbReference type="RefSeq" id="WP_260905113.1">
    <property type="nucleotide sequence ID" value="NZ_JAOCZP010000005.1"/>
</dbReference>
<sequence length="296" mass="32212">MMAGRGNRLSTFLIATLILMFTGGPVLLALYGSLVPDRVLLSRETSVFDYGLSLESYRYVFFGELPPSYLVEGANRSMISDAARQVPQSLWNSARIALSAMALNILLGAPAAYVFARYAFPAKKLSFMFIILSPLVPTTALVVPIYMLMQSLGLIGSIYGIILVHTAQALPFTVLILSVFFRKLPTELFEAAMLDRCTGFQGFIRIAVPLALPSIGATGLFAFMLSYSEYIFSLVLSGEARSRPVSVVMAALARNTDVSWSLLNTSIFIAIIPTLVLVVLVWRFVVEGLLSGSVKG</sequence>
<name>A0ABT2LRB2_9HYPH</name>
<evidence type="ECO:0000313" key="9">
    <source>
        <dbReference type="EMBL" id="MCT7376891.1"/>
    </source>
</evidence>
<feature type="transmembrane region" description="Helical" evidence="7">
    <location>
        <begin position="96"/>
        <end position="115"/>
    </location>
</feature>
<evidence type="ECO:0000256" key="3">
    <source>
        <dbReference type="ARBA" id="ARBA00022475"/>
    </source>
</evidence>
<feature type="transmembrane region" description="Helical" evidence="7">
    <location>
        <begin position="12"/>
        <end position="34"/>
    </location>
</feature>
<dbReference type="Pfam" id="PF00528">
    <property type="entry name" value="BPD_transp_1"/>
    <property type="match status" value="1"/>
</dbReference>
<accession>A0ABT2LRB2</accession>
<feature type="transmembrane region" description="Helical" evidence="7">
    <location>
        <begin position="267"/>
        <end position="286"/>
    </location>
</feature>
<keyword evidence="6 7" id="KW-0472">Membrane</keyword>
<evidence type="ECO:0000256" key="2">
    <source>
        <dbReference type="ARBA" id="ARBA00022448"/>
    </source>
</evidence>
<keyword evidence="3" id="KW-1003">Cell membrane</keyword>
<feature type="transmembrane region" description="Helical" evidence="7">
    <location>
        <begin position="158"/>
        <end position="181"/>
    </location>
</feature>
<keyword evidence="10" id="KW-1185">Reference proteome</keyword>
<feature type="transmembrane region" description="Helical" evidence="7">
    <location>
        <begin position="202"/>
        <end position="227"/>
    </location>
</feature>
<evidence type="ECO:0000256" key="7">
    <source>
        <dbReference type="RuleBase" id="RU363032"/>
    </source>
</evidence>
<evidence type="ECO:0000256" key="4">
    <source>
        <dbReference type="ARBA" id="ARBA00022692"/>
    </source>
</evidence>
<dbReference type="CDD" id="cd06261">
    <property type="entry name" value="TM_PBP2"/>
    <property type="match status" value="1"/>
</dbReference>
<proteinExistence type="inferred from homology"/>
<dbReference type="PROSITE" id="PS50928">
    <property type="entry name" value="ABC_TM1"/>
    <property type="match status" value="1"/>
</dbReference>
<reference evidence="9 10" key="1">
    <citation type="submission" date="2022-09" db="EMBL/GenBank/DDBJ databases">
        <title>Chelativorans salina sp. nov., a novel slightly halophilic bacterium isolated from a saline lake sediment enrichment.</title>
        <authorList>
            <person name="Gao L."/>
            <person name="Fang B.-Z."/>
            <person name="Li W.-J."/>
        </authorList>
    </citation>
    <scope>NUCLEOTIDE SEQUENCE [LARGE SCALE GENOMIC DNA]</scope>
    <source>
        <strain evidence="9 10">EGI FJ00035</strain>
    </source>
</reference>
<evidence type="ECO:0000313" key="10">
    <source>
        <dbReference type="Proteomes" id="UP001320831"/>
    </source>
</evidence>
<keyword evidence="5 7" id="KW-1133">Transmembrane helix</keyword>
<feature type="transmembrane region" description="Helical" evidence="7">
    <location>
        <begin position="127"/>
        <end position="146"/>
    </location>
</feature>
<dbReference type="SUPFAM" id="SSF161098">
    <property type="entry name" value="MetI-like"/>
    <property type="match status" value="1"/>
</dbReference>
<protein>
    <submittedName>
        <fullName evidence="9">Carbohydrate ABC transporter permease</fullName>
    </submittedName>
</protein>
<comment type="similarity">
    <text evidence="7">Belongs to the binding-protein-dependent transport system permease family.</text>
</comment>